<feature type="transmembrane region" description="Helical" evidence="7">
    <location>
        <begin position="295"/>
        <end position="314"/>
    </location>
</feature>
<feature type="transmembrane region" description="Helical" evidence="7">
    <location>
        <begin position="122"/>
        <end position="145"/>
    </location>
</feature>
<dbReference type="PANTHER" id="PTHR11662">
    <property type="entry name" value="SOLUTE CARRIER FAMILY 17"/>
    <property type="match status" value="1"/>
</dbReference>
<feature type="transmembrane region" description="Helical" evidence="7">
    <location>
        <begin position="202"/>
        <end position="221"/>
    </location>
</feature>
<dbReference type="PROSITE" id="PS50850">
    <property type="entry name" value="MFS"/>
    <property type="match status" value="1"/>
</dbReference>
<dbReference type="Gene3D" id="1.20.1250.20">
    <property type="entry name" value="MFS general substrate transporter like domains"/>
    <property type="match status" value="2"/>
</dbReference>
<dbReference type="InterPro" id="IPR020846">
    <property type="entry name" value="MFS_dom"/>
</dbReference>
<comment type="caution">
    <text evidence="9">The sequence shown here is derived from an EMBL/GenBank/DDBJ whole genome shotgun (WGS) entry which is preliminary data.</text>
</comment>
<feature type="transmembrane region" description="Helical" evidence="7">
    <location>
        <begin position="227"/>
        <end position="245"/>
    </location>
</feature>
<evidence type="ECO:0000313" key="10">
    <source>
        <dbReference type="Proteomes" id="UP001329430"/>
    </source>
</evidence>
<gene>
    <name evidence="9" type="ORF">RI129_012748</name>
</gene>
<dbReference type="InterPro" id="IPR011701">
    <property type="entry name" value="MFS"/>
</dbReference>
<evidence type="ECO:0000256" key="5">
    <source>
        <dbReference type="ARBA" id="ARBA00022989"/>
    </source>
</evidence>
<feature type="transmembrane region" description="Helical" evidence="7">
    <location>
        <begin position="6"/>
        <end position="24"/>
    </location>
</feature>
<protein>
    <recommendedName>
        <fullName evidence="8">Major facilitator superfamily (MFS) profile domain-containing protein</fullName>
    </recommendedName>
</protein>
<dbReference type="Proteomes" id="UP001329430">
    <property type="component" value="Chromosome 10"/>
</dbReference>
<feature type="transmembrane region" description="Helical" evidence="7">
    <location>
        <begin position="257"/>
        <end position="275"/>
    </location>
</feature>
<dbReference type="GO" id="GO:0016020">
    <property type="term" value="C:membrane"/>
    <property type="evidence" value="ECO:0007669"/>
    <property type="project" value="UniProtKB-SubCell"/>
</dbReference>
<proteinExistence type="predicted"/>
<dbReference type="AlphaFoldDB" id="A0AAN7ZGB7"/>
<dbReference type="InterPro" id="IPR036259">
    <property type="entry name" value="MFS_trans_sf"/>
</dbReference>
<dbReference type="SUPFAM" id="SSF103473">
    <property type="entry name" value="MFS general substrate transporter"/>
    <property type="match status" value="1"/>
</dbReference>
<keyword evidence="5 7" id="KW-1133">Transmembrane helix</keyword>
<feature type="transmembrane region" description="Helical" evidence="7">
    <location>
        <begin position="67"/>
        <end position="86"/>
    </location>
</feature>
<dbReference type="GO" id="GO:0015293">
    <property type="term" value="F:symporter activity"/>
    <property type="evidence" value="ECO:0007669"/>
    <property type="project" value="UniProtKB-KW"/>
</dbReference>
<evidence type="ECO:0000256" key="7">
    <source>
        <dbReference type="SAM" id="Phobius"/>
    </source>
</evidence>
<keyword evidence="10" id="KW-1185">Reference proteome</keyword>
<accession>A0AAN7ZGB7</accession>
<reference evidence="9 10" key="1">
    <citation type="journal article" date="2024" name="Insects">
        <title>An Improved Chromosome-Level Genome Assembly of the Firefly Pyrocoelia pectoralis.</title>
        <authorList>
            <person name="Fu X."/>
            <person name="Meyer-Rochow V.B."/>
            <person name="Ballantyne L."/>
            <person name="Zhu X."/>
        </authorList>
    </citation>
    <scope>NUCLEOTIDE SEQUENCE [LARGE SCALE GENOMIC DNA]</scope>
    <source>
        <strain evidence="9">XCY_ONT2</strain>
    </source>
</reference>
<dbReference type="InterPro" id="IPR050382">
    <property type="entry name" value="MFS_Na/Anion_cotransporter"/>
</dbReference>
<dbReference type="PANTHER" id="PTHR11662:SF415">
    <property type="entry name" value="AT30085P-RELATED"/>
    <property type="match status" value="1"/>
</dbReference>
<keyword evidence="3 7" id="KW-0812">Transmembrane</keyword>
<feature type="domain" description="Major facilitator superfamily (MFS) profile" evidence="8">
    <location>
        <begin position="1"/>
        <end position="319"/>
    </location>
</feature>
<dbReference type="FunFam" id="1.20.1250.20:FF:000003">
    <property type="entry name" value="Solute carrier family 17 member 3"/>
    <property type="match status" value="1"/>
</dbReference>
<feature type="transmembrane region" description="Helical" evidence="7">
    <location>
        <begin position="165"/>
        <end position="190"/>
    </location>
</feature>
<comment type="subcellular location">
    <subcellularLocation>
        <location evidence="1">Membrane</location>
        <topology evidence="1">Multi-pass membrane protein</topology>
    </subcellularLocation>
</comment>
<evidence type="ECO:0000256" key="2">
    <source>
        <dbReference type="ARBA" id="ARBA00022448"/>
    </source>
</evidence>
<dbReference type="GO" id="GO:0006820">
    <property type="term" value="P:monoatomic anion transport"/>
    <property type="evidence" value="ECO:0007669"/>
    <property type="project" value="TreeGrafter"/>
</dbReference>
<keyword evidence="6 7" id="KW-0472">Membrane</keyword>
<feature type="transmembrane region" description="Helical" evidence="7">
    <location>
        <begin position="36"/>
        <end position="61"/>
    </location>
</feature>
<organism evidence="9 10">
    <name type="scientific">Pyrocoelia pectoralis</name>
    <dbReference type="NCBI Taxonomy" id="417401"/>
    <lineage>
        <taxon>Eukaryota</taxon>
        <taxon>Metazoa</taxon>
        <taxon>Ecdysozoa</taxon>
        <taxon>Arthropoda</taxon>
        <taxon>Hexapoda</taxon>
        <taxon>Insecta</taxon>
        <taxon>Pterygota</taxon>
        <taxon>Neoptera</taxon>
        <taxon>Endopterygota</taxon>
        <taxon>Coleoptera</taxon>
        <taxon>Polyphaga</taxon>
        <taxon>Elateriformia</taxon>
        <taxon>Elateroidea</taxon>
        <taxon>Lampyridae</taxon>
        <taxon>Lampyrinae</taxon>
        <taxon>Pyrocoelia</taxon>
    </lineage>
</organism>
<evidence type="ECO:0000256" key="1">
    <source>
        <dbReference type="ARBA" id="ARBA00004141"/>
    </source>
</evidence>
<keyword evidence="2" id="KW-0813">Transport</keyword>
<evidence type="ECO:0000256" key="4">
    <source>
        <dbReference type="ARBA" id="ARBA00022847"/>
    </source>
</evidence>
<evidence type="ECO:0000313" key="9">
    <source>
        <dbReference type="EMBL" id="KAK5638453.1"/>
    </source>
</evidence>
<dbReference type="Pfam" id="PF07690">
    <property type="entry name" value="MFS_1"/>
    <property type="match status" value="1"/>
</dbReference>
<evidence type="ECO:0000256" key="6">
    <source>
        <dbReference type="ARBA" id="ARBA00023136"/>
    </source>
</evidence>
<keyword evidence="4" id="KW-0769">Symport</keyword>
<evidence type="ECO:0000256" key="3">
    <source>
        <dbReference type="ARBA" id="ARBA00022692"/>
    </source>
</evidence>
<sequence length="326" mass="36060">MLCCTRFLMGIVQGPLFPAVMTFLARWVPKSQRARLGGLVFTAPQIGSIIGNATSGVLIAATETWKVVFYFWALLAAVWYVFYNIFCYSEPAVHPFITNEEKDMLVAELGTTQKLVVPWRKLLFYAPTFALIAGQCGHGILFFFICTNLPTYFKDVLQFSVKMNGLLTSIPYAALWISGAMCGVFADYAINNQIMTVIGIRKLYTTIASVGPSICVLLAGLAGCDRMLAATMFIIAMFLKGPFYPGLRVNALDITKYFSGILSAFVNAAGSLAYYPISYVIAAVAAENTLSQWMVIFWIIFVISTITNIIYVIWGSADRADWDKID</sequence>
<name>A0AAN7ZGB7_9COLE</name>
<dbReference type="EMBL" id="JAVRBK010000010">
    <property type="protein sequence ID" value="KAK5638453.1"/>
    <property type="molecule type" value="Genomic_DNA"/>
</dbReference>
<evidence type="ECO:0000259" key="8">
    <source>
        <dbReference type="PROSITE" id="PS50850"/>
    </source>
</evidence>